<keyword evidence="1" id="KW-0472">Membrane</keyword>
<accession>A0A8J7Z370</accession>
<organism evidence="2 3">
    <name type="scientific">Myxacorys almedinensis A</name>
    <dbReference type="NCBI Taxonomy" id="2690445"/>
    <lineage>
        <taxon>Bacteria</taxon>
        <taxon>Bacillati</taxon>
        <taxon>Cyanobacteriota</taxon>
        <taxon>Cyanophyceae</taxon>
        <taxon>Leptolyngbyales</taxon>
        <taxon>Leptolyngbyaceae</taxon>
        <taxon>Myxacorys</taxon>
        <taxon>Myxacorys almedinensis</taxon>
    </lineage>
</organism>
<protein>
    <submittedName>
        <fullName evidence="2">Uncharacterized protein</fullName>
    </submittedName>
</protein>
<reference evidence="2" key="1">
    <citation type="submission" date="2019-12" db="EMBL/GenBank/DDBJ databases">
        <title>High-Quality draft genome sequences of three cyanobacteria isolated from the limestone walls of the Old Cathedral of Coimbra.</title>
        <authorList>
            <person name="Tiago I."/>
            <person name="Soares F."/>
            <person name="Portugal A."/>
        </authorList>
    </citation>
    <scope>NUCLEOTIDE SEQUENCE</scope>
    <source>
        <strain evidence="2">A</strain>
    </source>
</reference>
<keyword evidence="1" id="KW-0812">Transmembrane</keyword>
<keyword evidence="3" id="KW-1185">Reference proteome</keyword>
<comment type="caution">
    <text evidence="2">The sequence shown here is derived from an EMBL/GenBank/DDBJ whole genome shotgun (WGS) entry which is preliminary data.</text>
</comment>
<dbReference type="Proteomes" id="UP000646053">
    <property type="component" value="Unassembled WGS sequence"/>
</dbReference>
<sequence>MAHPFVSFGLAIAWGLVLAVLMMSPIQGLQRLLARWFTSDTVAFTFLIGVAAFASILLNWFKIFLPFFMIFSAESLARLDLQTAEFGKFQAVFILVATAWAGLGLGWIAAHLLY</sequence>
<dbReference type="EMBL" id="WVIE01000016">
    <property type="protein sequence ID" value="NDJ18445.1"/>
    <property type="molecule type" value="Genomic_DNA"/>
</dbReference>
<proteinExistence type="predicted"/>
<evidence type="ECO:0000256" key="1">
    <source>
        <dbReference type="SAM" id="Phobius"/>
    </source>
</evidence>
<name>A0A8J7Z370_9CYAN</name>
<dbReference type="AlphaFoldDB" id="A0A8J7Z370"/>
<feature type="transmembrane region" description="Helical" evidence="1">
    <location>
        <begin position="44"/>
        <end position="71"/>
    </location>
</feature>
<evidence type="ECO:0000313" key="3">
    <source>
        <dbReference type="Proteomes" id="UP000646053"/>
    </source>
</evidence>
<keyword evidence="1" id="KW-1133">Transmembrane helix</keyword>
<feature type="transmembrane region" description="Helical" evidence="1">
    <location>
        <begin position="92"/>
        <end position="113"/>
    </location>
</feature>
<gene>
    <name evidence="2" type="ORF">GS601_14270</name>
</gene>
<dbReference type="RefSeq" id="WP_162423971.1">
    <property type="nucleotide sequence ID" value="NZ_WVIE01000016.1"/>
</dbReference>
<evidence type="ECO:0000313" key="2">
    <source>
        <dbReference type="EMBL" id="NDJ18445.1"/>
    </source>
</evidence>